<evidence type="ECO:0000313" key="4">
    <source>
        <dbReference type="Proteomes" id="UP000835052"/>
    </source>
</evidence>
<feature type="transmembrane region" description="Helical" evidence="2">
    <location>
        <begin position="42"/>
        <end position="75"/>
    </location>
</feature>
<dbReference type="OrthoDB" id="5862332at2759"/>
<evidence type="ECO:0000256" key="1">
    <source>
        <dbReference type="SAM" id="MobiDB-lite"/>
    </source>
</evidence>
<gene>
    <name evidence="3" type="ORF">CAUJ_LOCUS6268</name>
</gene>
<evidence type="ECO:0008006" key="5">
    <source>
        <dbReference type="Google" id="ProtNLM"/>
    </source>
</evidence>
<keyword evidence="2" id="KW-1133">Transmembrane helix</keyword>
<proteinExistence type="predicted"/>
<accession>A0A8S1H3W0</accession>
<dbReference type="AlphaFoldDB" id="A0A8S1H3W0"/>
<keyword evidence="2" id="KW-0812">Transmembrane</keyword>
<feature type="region of interest" description="Disordered" evidence="1">
    <location>
        <begin position="167"/>
        <end position="189"/>
    </location>
</feature>
<protein>
    <recommendedName>
        <fullName evidence="5">Transmembrane protein</fullName>
    </recommendedName>
</protein>
<evidence type="ECO:0000256" key="2">
    <source>
        <dbReference type="SAM" id="Phobius"/>
    </source>
</evidence>
<evidence type="ECO:0000313" key="3">
    <source>
        <dbReference type="EMBL" id="CAD6190349.1"/>
    </source>
</evidence>
<dbReference type="Proteomes" id="UP000835052">
    <property type="component" value="Unassembled WGS sequence"/>
</dbReference>
<keyword evidence="4" id="KW-1185">Reference proteome</keyword>
<comment type="caution">
    <text evidence="3">The sequence shown here is derived from an EMBL/GenBank/DDBJ whole genome shotgun (WGS) entry which is preliminary data.</text>
</comment>
<name>A0A8S1H3W0_9PELO</name>
<reference evidence="3" key="1">
    <citation type="submission" date="2020-10" db="EMBL/GenBank/DDBJ databases">
        <authorList>
            <person name="Kikuchi T."/>
        </authorList>
    </citation>
    <scope>NUCLEOTIDE SEQUENCE</scope>
    <source>
        <strain evidence="3">NKZ352</strain>
    </source>
</reference>
<sequence>MDSADSVSSVSRYRLTPSLSQMTDDFSGFKDPPNFHASLCALLTFASIVFLCSMLPSQVCGLVSFAAVCIMCQWFRRHGLKLTRREAIFFDEMNLLEVAPNFEFEQPFLTECTTPAFGPERDAPGPSTIWDALFVDDKKLVMQKFYQEHYGPVYETARKRYAEFLHQQKQKREETKTDRSVHTAHSIRK</sequence>
<keyword evidence="2" id="KW-0472">Membrane</keyword>
<feature type="compositionally biased region" description="Basic and acidic residues" evidence="1">
    <location>
        <begin position="170"/>
        <end position="181"/>
    </location>
</feature>
<dbReference type="EMBL" id="CAJGYM010000015">
    <property type="protein sequence ID" value="CAD6190349.1"/>
    <property type="molecule type" value="Genomic_DNA"/>
</dbReference>
<organism evidence="3 4">
    <name type="scientific">Caenorhabditis auriculariae</name>
    <dbReference type="NCBI Taxonomy" id="2777116"/>
    <lineage>
        <taxon>Eukaryota</taxon>
        <taxon>Metazoa</taxon>
        <taxon>Ecdysozoa</taxon>
        <taxon>Nematoda</taxon>
        <taxon>Chromadorea</taxon>
        <taxon>Rhabditida</taxon>
        <taxon>Rhabditina</taxon>
        <taxon>Rhabditomorpha</taxon>
        <taxon>Rhabditoidea</taxon>
        <taxon>Rhabditidae</taxon>
        <taxon>Peloderinae</taxon>
        <taxon>Caenorhabditis</taxon>
    </lineage>
</organism>